<organism evidence="1 2">
    <name type="scientific">Wandonia haliotis</name>
    <dbReference type="NCBI Taxonomy" id="574963"/>
    <lineage>
        <taxon>Bacteria</taxon>
        <taxon>Pseudomonadati</taxon>
        <taxon>Bacteroidota</taxon>
        <taxon>Flavobacteriia</taxon>
        <taxon>Flavobacteriales</taxon>
        <taxon>Crocinitomicaceae</taxon>
        <taxon>Wandonia</taxon>
    </lineage>
</organism>
<proteinExistence type="predicted"/>
<comment type="caution">
    <text evidence="1">The sequence shown here is derived from an EMBL/GenBank/DDBJ whole genome shotgun (WGS) entry which is preliminary data.</text>
</comment>
<reference evidence="1 2" key="1">
    <citation type="journal article" date="2019" name="Int. J. Syst. Evol. Microbiol.">
        <title>The Global Catalogue of Microorganisms (GCM) 10K type strain sequencing project: providing services to taxonomists for standard genome sequencing and annotation.</title>
        <authorList>
            <consortium name="The Broad Institute Genomics Platform"/>
            <consortium name="The Broad Institute Genome Sequencing Center for Infectious Disease"/>
            <person name="Wu L."/>
            <person name="Ma J."/>
        </authorList>
    </citation>
    <scope>NUCLEOTIDE SEQUENCE [LARGE SCALE GENOMIC DNA]</scope>
    <source>
        <strain evidence="1 2">JCM 16083</strain>
    </source>
</reference>
<dbReference type="EMBL" id="BAAAFH010000003">
    <property type="protein sequence ID" value="GAA0874329.1"/>
    <property type="molecule type" value="Genomic_DNA"/>
</dbReference>
<evidence type="ECO:0000313" key="1">
    <source>
        <dbReference type="EMBL" id="GAA0874329.1"/>
    </source>
</evidence>
<keyword evidence="2" id="KW-1185">Reference proteome</keyword>
<sequence>MGVIKTCIVTIILSYSFSNSFVFGQCGVLIDSINIHVFSNSDLGFDSVCNRGVTFDQVGESLSVLPSDYIQFQKKLIPDRIFADYSYLDSIVRVSEGESCFDLKILVIDSLEKNGNLSLIDKNGKLRSVYQYSMGHCLFMLFYNENEELIRQICFVEKENIIDTWFYQSKVIRISFPLNDGFVLKEYYPNGKPFLEYYYNSSGHFFEGYKYSKSGELTLVKLSNRGKTR</sequence>
<name>A0ABN1MM82_9FLAO</name>
<evidence type="ECO:0000313" key="2">
    <source>
        <dbReference type="Proteomes" id="UP001501126"/>
    </source>
</evidence>
<gene>
    <name evidence="1" type="ORF">GCM10009118_07370</name>
</gene>
<dbReference type="Proteomes" id="UP001501126">
    <property type="component" value="Unassembled WGS sequence"/>
</dbReference>
<accession>A0ABN1MM82</accession>
<protein>
    <submittedName>
        <fullName evidence="1">Uncharacterized protein</fullName>
    </submittedName>
</protein>